<dbReference type="InterPro" id="IPR036691">
    <property type="entry name" value="Endo/exonu/phosph_ase_sf"/>
</dbReference>
<dbReference type="EMBL" id="BLAL01000162">
    <property type="protein sequence ID" value="GES87043.1"/>
    <property type="molecule type" value="Genomic_DNA"/>
</dbReference>
<organism evidence="4 5">
    <name type="scientific">Rhizophagus clarus</name>
    <dbReference type="NCBI Taxonomy" id="94130"/>
    <lineage>
        <taxon>Eukaryota</taxon>
        <taxon>Fungi</taxon>
        <taxon>Fungi incertae sedis</taxon>
        <taxon>Mucoromycota</taxon>
        <taxon>Glomeromycotina</taxon>
        <taxon>Glomeromycetes</taxon>
        <taxon>Glomerales</taxon>
        <taxon>Glomeraceae</taxon>
        <taxon>Rhizophagus</taxon>
    </lineage>
</organism>
<gene>
    <name evidence="4" type="ORF">RCL2_001406700</name>
</gene>
<protein>
    <submittedName>
        <fullName evidence="4">Ribonuclease H-like domain-containing protein</fullName>
    </submittedName>
</protein>
<dbReference type="Pfam" id="PF00078">
    <property type="entry name" value="RVT_1"/>
    <property type="match status" value="1"/>
</dbReference>
<dbReference type="InterPro" id="IPR000477">
    <property type="entry name" value="RT_dom"/>
</dbReference>
<evidence type="ECO:0000259" key="3">
    <source>
        <dbReference type="PROSITE" id="PS50879"/>
    </source>
</evidence>
<sequence length="1837" mass="215629">MDKKYIPQKQKTKIPSLSSHNKKNNSSSKKFNKKFKFSIATLNIQHLTQLKLDDTVEYMENNNIDILGLAETSLNANTSKIFAKSISDRYVLYSSEGEKKGSGVGFLIKKEYVKYVQSFQHFNNRICYIDLYTKKRKLRIIQVYINVKENEKDQVLTLYNRIKAWTNEQLMSLTKDIIIMGDFNAKWHDFALLDSSHWRFNIFNFFKSNLITDISTIFESDMHNLYTFNPHNPNLTKNKLDYIWVNADTLISTFDSKILDVNPSIKTDHRIIYIELLYEELFYNKTVSKPRKNPSRTIYSYKDMKAEEGEWNWKNYNKDITDALENTSIKLTPNRIRDIQSIAKLNQRWNQFQNVILNSAKKNIKNRLSKKSARRHHPVRDSQLHHDITTLKEMITKSKNSNIDFDDRSANGIKKIIEFTTRKHTRHDGSINDNRSELSTIMSRHNIAYTNNNIRNKTSNFLHKLQSTLANLEAKFYHEYYEYHKWLIESFVDERNDNYKNDKKKMINSITEKHIKSITIDKVYCNDNDEDILYTDVQDVQEQTNLHFQRVAGAINTEKNMNDHPDWIRQYTPQDHINDIIYTDLLNYPTLEDWIETINNLPNDKASGPSGISYEMLKHLNIINQSIFHAFICVCIDLGTIPDAWKKATVYPIPKPKPFFASLTNTRPITLLETPRKAFISLLNKRLNAMIKQHNVLRGHQFAALPGNSTFEPLRIINEILQDANESNNELWLLSQDLGKAYDRVNIFMLEKAMSRLKIPSSFTRIITSLFKNRTNQVITAYGLTDPYEVIIGIDQGEVISPLLWCIYYDPLLCEVESRKLGYTISAPSISLNDNPTPNKPNLESILKIADSFYRLTDIQVNKEKSSLLLRKKRFDKSKLRPHNPIQLDFGFDTITITPTSPFDSTRILGVYFDERNTYKSTLNRIKNELLELKAKFARKHITDKHMIYIFNHVFIPRIEFWTQLKILPPNFMEQIMHSFFNTFKKKLKLSVSTPDAIFNEHLYNFRKIQDNQMQAKVTNILLQLNDQSLMGHITHLRLKKIQYNEWLSTSLLHTIPPHIIKKYRNNFLISSLVLLFSLNIKFHNNDSFNNLFPYNISLYDLLLENYYRYSSFFQKHHILFLEQILDDQGYLLLKRDIHAKFNLAPHVALKWYNNLINNLNNNTEALRIFNQAYGQHFDSAPLKFNQFSAESERIRKEKNHSAKPILINADNRSNPFIGTPAKRTNFNDVTFDLEHYNIISHIGNHMEIQRCEGCDDTTSFFSPSRPHRHQQPASYCNVNVSFNNTVVLYTGTTSKGLNSRIIPVNQDTYNNVLSTIPTTFLSQQQNIQSPRPINQSIGDDIFSSSLDLTNNNNNFFSSDPFFHNFELNAKSEELFVIQNHLKTYLNLTFYTDGSLINANTSFVLMTAGFLVVSDSNTITHSFTTTLENWPSSLRAEISAILFSLIVSPHNCYIDIFTDSQNAINMIEKLSRRCFITPREFFKFSNNNVIWNNIHHLIHSKNLSIRFKKVKAHTDNVFNNHIDLLCKQTHSDLSPMLIIKENFFNNLLYLPCWDNFLIERRLRTFIKYYNDCDNFLTFLSLSLNRKYVDLVDWKLTLIVFNNNGDTLSTDFTQHKKKLFKYNMLAEQLPVLEKTKKQFHSLYGDAMCLLCHEEFETFSHIWNCSYHDNFILRTYNKFKNSILDFILDQQPTVDITNLSLEFDALGFYTNLQSQLLNQFTFIDILKGFVPLVLCNFLNSYLSHSQLTELILRTYNNIYDDCALLWQDRCIGFSVSEEALGFTRRIKRFHRYKSKYNIDHNFSYSLFNLDYFSINSFDFISSFIRNNIKYIDYYTYRVT</sequence>
<proteinExistence type="predicted"/>
<dbReference type="SUPFAM" id="SSF53098">
    <property type="entry name" value="Ribonuclease H-like"/>
    <property type="match status" value="1"/>
</dbReference>
<name>A0A8H3LKG3_9GLOM</name>
<comment type="caution">
    <text evidence="4">The sequence shown here is derived from an EMBL/GenBank/DDBJ whole genome shotgun (WGS) entry which is preliminary data.</text>
</comment>
<feature type="compositionally biased region" description="Low complexity" evidence="1">
    <location>
        <begin position="16"/>
        <end position="29"/>
    </location>
</feature>
<dbReference type="GO" id="GO:0004523">
    <property type="term" value="F:RNA-DNA hybrid ribonuclease activity"/>
    <property type="evidence" value="ECO:0007669"/>
    <property type="project" value="InterPro"/>
</dbReference>
<feature type="domain" description="Reverse transcriptase" evidence="2">
    <location>
        <begin position="634"/>
        <end position="913"/>
    </location>
</feature>
<dbReference type="GO" id="GO:0003676">
    <property type="term" value="F:nucleic acid binding"/>
    <property type="evidence" value="ECO:0007669"/>
    <property type="project" value="InterPro"/>
</dbReference>
<evidence type="ECO:0000259" key="2">
    <source>
        <dbReference type="PROSITE" id="PS50878"/>
    </source>
</evidence>
<dbReference type="PROSITE" id="PS50879">
    <property type="entry name" value="RNASE_H_1"/>
    <property type="match status" value="1"/>
</dbReference>
<dbReference type="PROSITE" id="PS50878">
    <property type="entry name" value="RT_POL"/>
    <property type="match status" value="1"/>
</dbReference>
<dbReference type="Gene3D" id="3.60.10.10">
    <property type="entry name" value="Endonuclease/exonuclease/phosphatase"/>
    <property type="match status" value="1"/>
</dbReference>
<evidence type="ECO:0000313" key="5">
    <source>
        <dbReference type="Proteomes" id="UP000615446"/>
    </source>
</evidence>
<dbReference type="PANTHER" id="PTHR19446">
    <property type="entry name" value="REVERSE TRANSCRIPTASES"/>
    <property type="match status" value="1"/>
</dbReference>
<dbReference type="Gene3D" id="3.30.420.10">
    <property type="entry name" value="Ribonuclease H-like superfamily/Ribonuclease H"/>
    <property type="match status" value="1"/>
</dbReference>
<dbReference type="Proteomes" id="UP000615446">
    <property type="component" value="Unassembled WGS sequence"/>
</dbReference>
<evidence type="ECO:0000256" key="1">
    <source>
        <dbReference type="SAM" id="MobiDB-lite"/>
    </source>
</evidence>
<dbReference type="SUPFAM" id="SSF56219">
    <property type="entry name" value="DNase I-like"/>
    <property type="match status" value="1"/>
</dbReference>
<dbReference type="InterPro" id="IPR002156">
    <property type="entry name" value="RNaseH_domain"/>
</dbReference>
<dbReference type="Pfam" id="PF03372">
    <property type="entry name" value="Exo_endo_phos"/>
    <property type="match status" value="1"/>
</dbReference>
<dbReference type="InterPro" id="IPR036397">
    <property type="entry name" value="RNaseH_sf"/>
</dbReference>
<evidence type="ECO:0000313" key="4">
    <source>
        <dbReference type="EMBL" id="GES87043.1"/>
    </source>
</evidence>
<reference evidence="4" key="1">
    <citation type="submission" date="2019-10" db="EMBL/GenBank/DDBJ databases">
        <title>Conservation and host-specific expression of non-tandemly repeated heterogenous ribosome RNA gene in arbuscular mycorrhizal fungi.</title>
        <authorList>
            <person name="Maeda T."/>
            <person name="Kobayashi Y."/>
            <person name="Nakagawa T."/>
            <person name="Ezawa T."/>
            <person name="Yamaguchi K."/>
            <person name="Bino T."/>
            <person name="Nishimoto Y."/>
            <person name="Shigenobu S."/>
            <person name="Kawaguchi M."/>
        </authorList>
    </citation>
    <scope>NUCLEOTIDE SEQUENCE</scope>
    <source>
        <strain evidence="4">HR1</strain>
    </source>
</reference>
<dbReference type="InterPro" id="IPR012337">
    <property type="entry name" value="RNaseH-like_sf"/>
</dbReference>
<feature type="domain" description="RNase H type-1" evidence="3">
    <location>
        <begin position="1384"/>
        <end position="1531"/>
    </location>
</feature>
<feature type="region of interest" description="Disordered" evidence="1">
    <location>
        <begin position="1"/>
        <end position="29"/>
    </location>
</feature>
<dbReference type="InterPro" id="IPR005135">
    <property type="entry name" value="Endo/exonuclease/phosphatase"/>
</dbReference>
<accession>A0A8H3LKG3</accession>
<dbReference type="Pfam" id="PF00075">
    <property type="entry name" value="RNase_H"/>
    <property type="match status" value="1"/>
</dbReference>
<dbReference type="OrthoDB" id="2444730at2759"/>